<dbReference type="PROSITE" id="PS50977">
    <property type="entry name" value="HTH_TETR_2"/>
    <property type="match status" value="1"/>
</dbReference>
<dbReference type="Gene3D" id="1.10.357.10">
    <property type="entry name" value="Tetracycline Repressor, domain 2"/>
    <property type="match status" value="1"/>
</dbReference>
<evidence type="ECO:0000313" key="5">
    <source>
        <dbReference type="Proteomes" id="UP000279994"/>
    </source>
</evidence>
<evidence type="ECO:0000313" key="4">
    <source>
        <dbReference type="EMBL" id="RNM16705.1"/>
    </source>
</evidence>
<proteinExistence type="predicted"/>
<dbReference type="Gene3D" id="1.10.10.60">
    <property type="entry name" value="Homeodomain-like"/>
    <property type="match status" value="1"/>
</dbReference>
<sequence>MTVSRGRRPGSPDTRAAILDAARTLFASGGFSGTSVRAVAAKAGVDPALVHHYFGTKDDLFVAALALPVDPREVLASVAAEGPDGAAERLLRVFLSVWDDPELQLPLLGLARTLLDPSGKQLLRDGFLKVVIGPIGVALGIDEPERRMPVVASQVLGLILMRYLLEVEPVASMPADEVVGIYAPTIQRYLTGDLS</sequence>
<dbReference type="InterPro" id="IPR050109">
    <property type="entry name" value="HTH-type_TetR-like_transc_reg"/>
</dbReference>
<dbReference type="GO" id="GO:0003700">
    <property type="term" value="F:DNA-binding transcription factor activity"/>
    <property type="evidence" value="ECO:0007669"/>
    <property type="project" value="TreeGrafter"/>
</dbReference>
<gene>
    <name evidence="4" type="ORF">EFL26_04080</name>
</gene>
<dbReference type="PANTHER" id="PTHR30055:SF235">
    <property type="entry name" value="TRANSCRIPTIONAL REGULATORY PROTEIN"/>
    <property type="match status" value="1"/>
</dbReference>
<name>A0A3N0GW76_9ACTN</name>
<dbReference type="GO" id="GO:0000976">
    <property type="term" value="F:transcription cis-regulatory region binding"/>
    <property type="evidence" value="ECO:0007669"/>
    <property type="project" value="TreeGrafter"/>
</dbReference>
<dbReference type="RefSeq" id="WP_123221595.1">
    <property type="nucleotide sequence ID" value="NZ_RJSF01000007.1"/>
</dbReference>
<comment type="caution">
    <text evidence="4">The sequence shown here is derived from an EMBL/GenBank/DDBJ whole genome shotgun (WGS) entry which is preliminary data.</text>
</comment>
<keyword evidence="5" id="KW-1185">Reference proteome</keyword>
<dbReference type="SUPFAM" id="SSF48498">
    <property type="entry name" value="Tetracyclin repressor-like, C-terminal domain"/>
    <property type="match status" value="1"/>
</dbReference>
<dbReference type="Pfam" id="PF00440">
    <property type="entry name" value="TetR_N"/>
    <property type="match status" value="1"/>
</dbReference>
<dbReference type="InterPro" id="IPR001647">
    <property type="entry name" value="HTH_TetR"/>
</dbReference>
<dbReference type="InterPro" id="IPR036271">
    <property type="entry name" value="Tet_transcr_reg_TetR-rel_C_sf"/>
</dbReference>
<protein>
    <submittedName>
        <fullName evidence="4">TetR/AcrR family transcriptional regulator</fullName>
    </submittedName>
</protein>
<dbReference type="AlphaFoldDB" id="A0A3N0GW76"/>
<dbReference type="OrthoDB" id="3210235at2"/>
<dbReference type="InterPro" id="IPR041678">
    <property type="entry name" value="TetR_C_16"/>
</dbReference>
<dbReference type="PRINTS" id="PR00455">
    <property type="entry name" value="HTHTETR"/>
</dbReference>
<evidence type="ECO:0000259" key="3">
    <source>
        <dbReference type="PROSITE" id="PS50977"/>
    </source>
</evidence>
<dbReference type="Pfam" id="PF17920">
    <property type="entry name" value="TetR_C_16"/>
    <property type="match status" value="1"/>
</dbReference>
<dbReference type="PANTHER" id="PTHR30055">
    <property type="entry name" value="HTH-TYPE TRANSCRIPTIONAL REGULATOR RUTR"/>
    <property type="match status" value="1"/>
</dbReference>
<feature type="domain" description="HTH tetR-type" evidence="3">
    <location>
        <begin position="12"/>
        <end position="72"/>
    </location>
</feature>
<dbReference type="EMBL" id="RJSF01000007">
    <property type="protein sequence ID" value="RNM16705.1"/>
    <property type="molecule type" value="Genomic_DNA"/>
</dbReference>
<keyword evidence="1 2" id="KW-0238">DNA-binding</keyword>
<evidence type="ECO:0000256" key="1">
    <source>
        <dbReference type="ARBA" id="ARBA00023125"/>
    </source>
</evidence>
<accession>A0A3N0GW76</accession>
<organism evidence="4 5">
    <name type="scientific">Nocardioides pocheonensis</name>
    <dbReference type="NCBI Taxonomy" id="661485"/>
    <lineage>
        <taxon>Bacteria</taxon>
        <taxon>Bacillati</taxon>
        <taxon>Actinomycetota</taxon>
        <taxon>Actinomycetes</taxon>
        <taxon>Propionibacteriales</taxon>
        <taxon>Nocardioidaceae</taxon>
        <taxon>Nocardioides</taxon>
    </lineage>
</organism>
<dbReference type="SUPFAM" id="SSF46689">
    <property type="entry name" value="Homeodomain-like"/>
    <property type="match status" value="1"/>
</dbReference>
<evidence type="ECO:0000256" key="2">
    <source>
        <dbReference type="PROSITE-ProRule" id="PRU00335"/>
    </source>
</evidence>
<dbReference type="InterPro" id="IPR009057">
    <property type="entry name" value="Homeodomain-like_sf"/>
</dbReference>
<dbReference type="Proteomes" id="UP000279994">
    <property type="component" value="Unassembled WGS sequence"/>
</dbReference>
<feature type="DNA-binding region" description="H-T-H motif" evidence="2">
    <location>
        <begin position="35"/>
        <end position="54"/>
    </location>
</feature>
<reference evidence="4 5" key="1">
    <citation type="submission" date="2018-11" db="EMBL/GenBank/DDBJ databases">
        <authorList>
            <person name="Li F."/>
        </authorList>
    </citation>
    <scope>NUCLEOTIDE SEQUENCE [LARGE SCALE GENOMIC DNA]</scope>
    <source>
        <strain evidence="4 5">Gsoil 818</strain>
    </source>
</reference>